<evidence type="ECO:0000313" key="1">
    <source>
        <dbReference type="EMBL" id="VVC87137.1"/>
    </source>
</evidence>
<organism evidence="1 2">
    <name type="scientific">Leptidea sinapis</name>
    <dbReference type="NCBI Taxonomy" id="189913"/>
    <lineage>
        <taxon>Eukaryota</taxon>
        <taxon>Metazoa</taxon>
        <taxon>Ecdysozoa</taxon>
        <taxon>Arthropoda</taxon>
        <taxon>Hexapoda</taxon>
        <taxon>Insecta</taxon>
        <taxon>Pterygota</taxon>
        <taxon>Neoptera</taxon>
        <taxon>Endopterygota</taxon>
        <taxon>Lepidoptera</taxon>
        <taxon>Glossata</taxon>
        <taxon>Ditrysia</taxon>
        <taxon>Papilionoidea</taxon>
        <taxon>Pieridae</taxon>
        <taxon>Dismorphiinae</taxon>
        <taxon>Leptidea</taxon>
    </lineage>
</organism>
<dbReference type="AlphaFoldDB" id="A0A5E4PPB8"/>
<dbReference type="Proteomes" id="UP000324832">
    <property type="component" value="Unassembled WGS sequence"/>
</dbReference>
<proteinExistence type="predicted"/>
<reference evidence="1 2" key="1">
    <citation type="submission" date="2017-07" db="EMBL/GenBank/DDBJ databases">
        <authorList>
            <person name="Talla V."/>
            <person name="Backstrom N."/>
        </authorList>
    </citation>
    <scope>NUCLEOTIDE SEQUENCE [LARGE SCALE GENOMIC DNA]</scope>
</reference>
<keyword evidence="2" id="KW-1185">Reference proteome</keyword>
<gene>
    <name evidence="1" type="ORF">LSINAPIS_LOCUS822</name>
</gene>
<protein>
    <submittedName>
        <fullName evidence="1">Uncharacterized protein</fullName>
    </submittedName>
</protein>
<name>A0A5E4PPB8_9NEOP</name>
<evidence type="ECO:0000313" key="2">
    <source>
        <dbReference type="Proteomes" id="UP000324832"/>
    </source>
</evidence>
<accession>A0A5E4PPB8</accession>
<feature type="non-terminal residue" evidence="1">
    <location>
        <position position="92"/>
    </location>
</feature>
<dbReference type="EMBL" id="FZQP02000082">
    <property type="protein sequence ID" value="VVC87137.1"/>
    <property type="molecule type" value="Genomic_DNA"/>
</dbReference>
<sequence length="92" mass="11090">MLAEQIFEIYWAEVVYKDYKESKENIERVRATLVRDLPFLHNTLKPNEMYNLFFNKFYNLINSIFTPKSVLKTDAIVFREWATVELHKNGQK</sequence>